<dbReference type="PANTHER" id="PTHR43792">
    <property type="entry name" value="GNAT FAMILY, PUTATIVE (AFU_ORTHOLOGUE AFUA_3G00765)-RELATED-RELATED"/>
    <property type="match status" value="1"/>
</dbReference>
<evidence type="ECO:0000313" key="3">
    <source>
        <dbReference type="Proteomes" id="UP000573599"/>
    </source>
</evidence>
<evidence type="ECO:0000259" key="1">
    <source>
        <dbReference type="PROSITE" id="PS51186"/>
    </source>
</evidence>
<dbReference type="InterPro" id="IPR000182">
    <property type="entry name" value="GNAT_dom"/>
</dbReference>
<keyword evidence="3" id="KW-1185">Reference proteome</keyword>
<dbReference type="PROSITE" id="PS51186">
    <property type="entry name" value="GNAT"/>
    <property type="match status" value="1"/>
</dbReference>
<evidence type="ECO:0000313" key="2">
    <source>
        <dbReference type="EMBL" id="NYG06344.1"/>
    </source>
</evidence>
<protein>
    <submittedName>
        <fullName evidence="2">RimJ/RimL family protein N-acetyltransferase</fullName>
    </submittedName>
</protein>
<dbReference type="AlphaFoldDB" id="A0A852WI56"/>
<name>A0A852WI56_9MICO</name>
<reference evidence="2 3" key="1">
    <citation type="submission" date="2020-07" db="EMBL/GenBank/DDBJ databases">
        <title>Sequencing the genomes of 1000 actinobacteria strains.</title>
        <authorList>
            <person name="Klenk H.-P."/>
        </authorList>
    </citation>
    <scope>NUCLEOTIDE SEQUENCE [LARGE SCALE GENOMIC DNA]</scope>
    <source>
        <strain evidence="2 3">DSM 23987</strain>
    </source>
</reference>
<accession>A0A852WI56</accession>
<organism evidence="2 3">
    <name type="scientific">Pedococcus badiiscoriae</name>
    <dbReference type="NCBI Taxonomy" id="642776"/>
    <lineage>
        <taxon>Bacteria</taxon>
        <taxon>Bacillati</taxon>
        <taxon>Actinomycetota</taxon>
        <taxon>Actinomycetes</taxon>
        <taxon>Micrococcales</taxon>
        <taxon>Intrasporangiaceae</taxon>
        <taxon>Pedococcus</taxon>
    </lineage>
</organism>
<dbReference type="GO" id="GO:0016747">
    <property type="term" value="F:acyltransferase activity, transferring groups other than amino-acyl groups"/>
    <property type="evidence" value="ECO:0007669"/>
    <property type="project" value="InterPro"/>
</dbReference>
<dbReference type="Proteomes" id="UP000573599">
    <property type="component" value="Unassembled WGS sequence"/>
</dbReference>
<dbReference type="SUPFAM" id="SSF55729">
    <property type="entry name" value="Acyl-CoA N-acyltransferases (Nat)"/>
    <property type="match status" value="1"/>
</dbReference>
<dbReference type="RefSeq" id="WP_179420842.1">
    <property type="nucleotide sequence ID" value="NZ_JACCAB010000001.1"/>
</dbReference>
<dbReference type="InterPro" id="IPR051531">
    <property type="entry name" value="N-acetyltransferase"/>
</dbReference>
<dbReference type="PANTHER" id="PTHR43792:SF16">
    <property type="entry name" value="N-ACETYLTRANSFERASE DOMAIN-CONTAINING PROTEIN"/>
    <property type="match status" value="1"/>
</dbReference>
<gene>
    <name evidence="2" type="ORF">BJ986_000831</name>
</gene>
<dbReference type="InterPro" id="IPR016181">
    <property type="entry name" value="Acyl_CoA_acyltransferase"/>
</dbReference>
<dbReference type="Gene3D" id="3.40.630.30">
    <property type="match status" value="1"/>
</dbReference>
<dbReference type="EMBL" id="JACCAB010000001">
    <property type="protein sequence ID" value="NYG06344.1"/>
    <property type="molecule type" value="Genomic_DNA"/>
</dbReference>
<keyword evidence="2" id="KW-0808">Transferase</keyword>
<proteinExistence type="predicted"/>
<sequence>MSRPHLRTPRLELRPLQADDSDLLVELDGDPDVMEFLTGRPTEAREVIEVWMPRRTEPAHDALGLGYWSAFEEGDFVGWFCLTPDDGGASGAAELGYRLRRRAWGRGLATEGARRVLEHGFGTVGLETIRAETMAVNVRSRAVLERLGMRHVRTDVRDWDEPLPGAELGEVVYELTAAEFAATRP</sequence>
<dbReference type="Pfam" id="PF13302">
    <property type="entry name" value="Acetyltransf_3"/>
    <property type="match status" value="1"/>
</dbReference>
<feature type="domain" description="N-acetyltransferase" evidence="1">
    <location>
        <begin position="11"/>
        <end position="178"/>
    </location>
</feature>
<comment type="caution">
    <text evidence="2">The sequence shown here is derived from an EMBL/GenBank/DDBJ whole genome shotgun (WGS) entry which is preliminary data.</text>
</comment>